<dbReference type="InterPro" id="IPR010920">
    <property type="entry name" value="LSM_dom_sf"/>
</dbReference>
<dbReference type="Gene3D" id="2.30.30.60">
    <property type="match status" value="1"/>
</dbReference>
<name>A0ABS8WA67_9GAMM</name>
<feature type="domain" description="Mechanosensitive ion channel MscS porin" evidence="12">
    <location>
        <begin position="31"/>
        <end position="265"/>
    </location>
</feature>
<dbReference type="PANTHER" id="PTHR30347:SF9">
    <property type="entry name" value="MINICONDUCTANCE MECHANOSENSITIVE CHANNEL MSCM"/>
    <property type="match status" value="1"/>
</dbReference>
<organism evidence="15 16">
    <name type="scientific">Motilimonas cestriensis</name>
    <dbReference type="NCBI Taxonomy" id="2742685"/>
    <lineage>
        <taxon>Bacteria</taxon>
        <taxon>Pseudomonadati</taxon>
        <taxon>Pseudomonadota</taxon>
        <taxon>Gammaproteobacteria</taxon>
        <taxon>Alteromonadales</taxon>
        <taxon>Alteromonadales genera incertae sedis</taxon>
        <taxon>Motilimonas</taxon>
    </lineage>
</organism>
<dbReference type="InterPro" id="IPR049278">
    <property type="entry name" value="MS_channel_C"/>
</dbReference>
<feature type="transmembrane region" description="Helical" evidence="8">
    <location>
        <begin position="563"/>
        <end position="584"/>
    </location>
</feature>
<feature type="coiled-coil region" evidence="7">
    <location>
        <begin position="263"/>
        <end position="311"/>
    </location>
</feature>
<evidence type="ECO:0000259" key="10">
    <source>
        <dbReference type="Pfam" id="PF00924"/>
    </source>
</evidence>
<evidence type="ECO:0000256" key="7">
    <source>
        <dbReference type="SAM" id="Coils"/>
    </source>
</evidence>
<dbReference type="NCBIfam" id="NF008180">
    <property type="entry name" value="PRK10929.1"/>
    <property type="match status" value="1"/>
</dbReference>
<dbReference type="RefSeq" id="WP_233052649.1">
    <property type="nucleotide sequence ID" value="NZ_JAIMJA010000008.1"/>
</dbReference>
<evidence type="ECO:0000256" key="6">
    <source>
        <dbReference type="ARBA" id="ARBA00023136"/>
    </source>
</evidence>
<evidence type="ECO:0000256" key="1">
    <source>
        <dbReference type="ARBA" id="ARBA00004651"/>
    </source>
</evidence>
<feature type="domain" description="Mechanosensitive ion channel transmembrane helices 2/3" evidence="14">
    <location>
        <begin position="883"/>
        <end position="924"/>
    </location>
</feature>
<accession>A0ABS8WA67</accession>
<keyword evidence="7" id="KW-0175">Coiled coil</keyword>
<evidence type="ECO:0000313" key="16">
    <source>
        <dbReference type="Proteomes" id="UP001201273"/>
    </source>
</evidence>
<evidence type="ECO:0000256" key="9">
    <source>
        <dbReference type="SAM" id="SignalP"/>
    </source>
</evidence>
<feature type="transmembrane region" description="Helical" evidence="8">
    <location>
        <begin position="605"/>
        <end position="625"/>
    </location>
</feature>
<evidence type="ECO:0000256" key="8">
    <source>
        <dbReference type="SAM" id="Phobius"/>
    </source>
</evidence>
<feature type="domain" description="Mechanosensitive ion channel inner membrane" evidence="11">
    <location>
        <begin position="486"/>
        <end position="822"/>
    </location>
</feature>
<comment type="subcellular location">
    <subcellularLocation>
        <location evidence="1">Cell membrane</location>
        <topology evidence="1">Multi-pass membrane protein</topology>
    </subcellularLocation>
</comment>
<dbReference type="Pfam" id="PF00924">
    <property type="entry name" value="MS_channel_2nd"/>
    <property type="match status" value="1"/>
</dbReference>
<dbReference type="EMBL" id="JAIMJA010000008">
    <property type="protein sequence ID" value="MCE2595155.1"/>
    <property type="molecule type" value="Genomic_DNA"/>
</dbReference>
<keyword evidence="4 8" id="KW-0812">Transmembrane</keyword>
<dbReference type="SUPFAM" id="SSF82861">
    <property type="entry name" value="Mechanosensitive channel protein MscS (YggB), transmembrane region"/>
    <property type="match status" value="1"/>
</dbReference>
<keyword evidence="16" id="KW-1185">Reference proteome</keyword>
<keyword evidence="6 8" id="KW-0472">Membrane</keyword>
<keyword evidence="5 8" id="KW-1133">Transmembrane helix</keyword>
<feature type="transmembrane region" description="Helical" evidence="8">
    <location>
        <begin position="675"/>
        <end position="700"/>
    </location>
</feature>
<feature type="transmembrane region" description="Helical" evidence="8">
    <location>
        <begin position="530"/>
        <end position="551"/>
    </location>
</feature>
<evidence type="ECO:0000259" key="11">
    <source>
        <dbReference type="Pfam" id="PF12794"/>
    </source>
</evidence>
<dbReference type="InterPro" id="IPR025692">
    <property type="entry name" value="MscS_IM_dom1"/>
</dbReference>
<proteinExistence type="inferred from homology"/>
<evidence type="ECO:0000256" key="5">
    <source>
        <dbReference type="ARBA" id="ARBA00022989"/>
    </source>
</evidence>
<evidence type="ECO:0000259" key="13">
    <source>
        <dbReference type="Pfam" id="PF21082"/>
    </source>
</evidence>
<feature type="transmembrane region" description="Helical" evidence="8">
    <location>
        <begin position="909"/>
        <end position="938"/>
    </location>
</feature>
<feature type="transmembrane region" description="Helical" evidence="8">
    <location>
        <begin position="706"/>
        <end position="727"/>
    </location>
</feature>
<evidence type="ECO:0000313" key="15">
    <source>
        <dbReference type="EMBL" id="MCE2595155.1"/>
    </source>
</evidence>
<dbReference type="Gene3D" id="3.30.70.100">
    <property type="match status" value="1"/>
</dbReference>
<dbReference type="InterPro" id="IPR006685">
    <property type="entry name" value="MscS_channel_2nd"/>
</dbReference>
<dbReference type="InterPro" id="IPR052702">
    <property type="entry name" value="MscS-like_channel"/>
</dbReference>
<dbReference type="Gene3D" id="1.10.287.1260">
    <property type="match status" value="1"/>
</dbReference>
<dbReference type="PANTHER" id="PTHR30347">
    <property type="entry name" value="POTASSIUM CHANNEL RELATED"/>
    <property type="match status" value="1"/>
</dbReference>
<gene>
    <name evidence="15" type="primary">mscM</name>
    <name evidence="15" type="ORF">K6Y31_10020</name>
</gene>
<feature type="transmembrane region" description="Helical" evidence="8">
    <location>
        <begin position="789"/>
        <end position="807"/>
    </location>
</feature>
<feature type="transmembrane region" description="Helical" evidence="8">
    <location>
        <begin position="631"/>
        <end position="654"/>
    </location>
</feature>
<feature type="transmembrane region" description="Helical" evidence="8">
    <location>
        <begin position="482"/>
        <end position="500"/>
    </location>
</feature>
<evidence type="ECO:0000256" key="2">
    <source>
        <dbReference type="ARBA" id="ARBA00008017"/>
    </source>
</evidence>
<feature type="domain" description="Mechanosensitive ion channel MscS C-terminal" evidence="13">
    <location>
        <begin position="1001"/>
        <end position="1082"/>
    </location>
</feature>
<dbReference type="InterPro" id="IPR011066">
    <property type="entry name" value="MscS_channel_C_sf"/>
</dbReference>
<dbReference type="Pfam" id="PF21088">
    <property type="entry name" value="MS_channel_1st"/>
    <property type="match status" value="1"/>
</dbReference>
<evidence type="ECO:0000256" key="3">
    <source>
        <dbReference type="ARBA" id="ARBA00022475"/>
    </source>
</evidence>
<dbReference type="Pfam" id="PF12794">
    <property type="entry name" value="MscS_TM"/>
    <property type="match status" value="1"/>
</dbReference>
<dbReference type="SUPFAM" id="SSF82689">
    <property type="entry name" value="Mechanosensitive channel protein MscS (YggB), C-terminal domain"/>
    <property type="match status" value="1"/>
</dbReference>
<dbReference type="Proteomes" id="UP001201273">
    <property type="component" value="Unassembled WGS sequence"/>
</dbReference>
<evidence type="ECO:0000256" key="4">
    <source>
        <dbReference type="ARBA" id="ARBA00022692"/>
    </source>
</evidence>
<dbReference type="Pfam" id="PF12795">
    <property type="entry name" value="MscS_porin"/>
    <property type="match status" value="1"/>
</dbReference>
<dbReference type="InterPro" id="IPR011014">
    <property type="entry name" value="MscS_channel_TM-2"/>
</dbReference>
<feature type="transmembrane region" description="Helical" evidence="8">
    <location>
        <begin position="879"/>
        <end position="903"/>
    </location>
</feature>
<keyword evidence="9" id="KW-0732">Signal</keyword>
<dbReference type="InterPro" id="IPR023408">
    <property type="entry name" value="MscS_beta-dom_sf"/>
</dbReference>
<feature type="chain" id="PRO_5045802583" evidence="9">
    <location>
        <begin position="21"/>
        <end position="1102"/>
    </location>
</feature>
<protein>
    <submittedName>
        <fullName evidence="15">Miniconductance mechanosensitive channel MscM</fullName>
    </submittedName>
</protein>
<reference evidence="15 16" key="1">
    <citation type="journal article" date="2022" name="Environ. Microbiol. Rep.">
        <title>Eco-phylogenetic analyses reveal divergent evolution of vitamin B12 metabolism in the marine bacterial family 'Psychromonadaceae'.</title>
        <authorList>
            <person name="Jin X."/>
            <person name="Yang Y."/>
            <person name="Cao H."/>
            <person name="Gao B."/>
            <person name="Zhao Z."/>
        </authorList>
    </citation>
    <scope>NUCLEOTIDE SEQUENCE [LARGE SCALE GENOMIC DNA]</scope>
    <source>
        <strain evidence="15 16">MKS20</strain>
    </source>
</reference>
<sequence>MKSLFITALLCLTLISNAFAASPDKELLQNKLAALASEPESNEKLSLQDAYQKTIDYLEQAETFSSKARQYQKVMDDFPYQSNALQKQIDEFKPEQYANTSNWSKAALEEELAMRTSQLSGLKRKQLDKKLQIEEIEHQLSGFQPKIEGLRSELVNQQHKLDIQKFSTQDDPVSQALLVQSQVHETALSNQILALELEQLSASNRNELYRLELTLINQKVTALQEYTNTLQQGLSSIRKQATEEAIARGEKIAQNTQITSPLLQRLLEENQGYSEQLNALTQDMEVTLQTQANVAKQMEEINNAVSNIREQVEWLKVSNAFGENLRARLSQLPNPPPLEAAEQTIVDARLAKYAYQQTLDPLRNLSEAASTFLDNSKETLSDSERKDLQALLGVRKQLLTQLLSVSENYIYEQAKLKVAYSQMSSKLGQIRDIASQYLFWTPNTKAININFIADTLASIGWLFSSNNTQQIPLAIQEAVSEYWLLYLVGLLLLLYCWYFSNRFFRPYLKSSADQVGKVTRDKFSYTFNNVVLSALLALPVPVLIGSLAFLLDSSWQYPFAQNIGMALYPFATGLWCFLLVKNMARKNGLFIAHFKWSPQRVENNFSYVRTMAFVALPSLGFYNFASGFEELAVYSSLGRLAFIILNLSIAWFYWQIYQEKLPLTYKNQNRKDPHLLHHVLWPILAASPLVNVLATLMGYFYTAHALLKQVQFSVLVGMIFLLTYFLIHRWMFIQKRRLAFDRAKAKRAEILAQREKEDQGDLAKNEGLLESVEDTVIDLETISSQSLGLLRTVLTLSYTLLLIYLWAQIYSAFSFLEGVTIWSSSSSINGIDTLNPVNLQDVIFAVFSISIMFVVVKNLPGALELLVLQHFDLAPGTGFAITTLTKYIVILVGILVGCAFLGVDWSKTQWLVAALTVGLGFGLQEIFANFVSGLIILFEKPIRIGDTVTIRDLTGTIAKIKTRATTIIDWDRKEIIVPNKAFITEQFINWSLSDPITRVITKVGVAYGSNTQQVTRELYAAINECTLVLETPAPEVFFVGFGDSTLNFETRVYVNEMGHRMPMAHELYSAINTRFKAAGIIIDYPQLDIHIKDGMPDFQQPT</sequence>
<dbReference type="SUPFAM" id="SSF50182">
    <property type="entry name" value="Sm-like ribonucleoproteins"/>
    <property type="match status" value="1"/>
</dbReference>
<keyword evidence="3" id="KW-1003">Cell membrane</keyword>
<feature type="domain" description="Mechanosensitive ion channel MscS" evidence="10">
    <location>
        <begin position="926"/>
        <end position="991"/>
    </location>
</feature>
<evidence type="ECO:0000259" key="14">
    <source>
        <dbReference type="Pfam" id="PF21088"/>
    </source>
</evidence>
<feature type="signal peptide" evidence="9">
    <location>
        <begin position="1"/>
        <end position="20"/>
    </location>
</feature>
<dbReference type="InterPro" id="IPR049142">
    <property type="entry name" value="MS_channel_1st"/>
</dbReference>
<dbReference type="Pfam" id="PF21082">
    <property type="entry name" value="MS_channel_3rd"/>
    <property type="match status" value="1"/>
</dbReference>
<comment type="similarity">
    <text evidence="2">Belongs to the MscS (TC 1.A.23) family.</text>
</comment>
<comment type="caution">
    <text evidence="15">The sequence shown here is derived from an EMBL/GenBank/DDBJ whole genome shotgun (WGS) entry which is preliminary data.</text>
</comment>
<evidence type="ECO:0000259" key="12">
    <source>
        <dbReference type="Pfam" id="PF12795"/>
    </source>
</evidence>
<dbReference type="InterPro" id="IPR024393">
    <property type="entry name" value="MscS_porin"/>
</dbReference>